<protein>
    <submittedName>
        <fullName evidence="2">Uncharacterized protein</fullName>
    </submittedName>
</protein>
<dbReference type="EMBL" id="LAZR01035138">
    <property type="protein sequence ID" value="KKL28316.1"/>
    <property type="molecule type" value="Genomic_DNA"/>
</dbReference>
<feature type="region of interest" description="Disordered" evidence="1">
    <location>
        <begin position="1"/>
        <end position="26"/>
    </location>
</feature>
<feature type="compositionally biased region" description="Polar residues" evidence="1">
    <location>
        <begin position="13"/>
        <end position="22"/>
    </location>
</feature>
<sequence length="59" mass="6179">GGVEARGRPAESSIFTSQRPSSAATRRARARQMLASVFRVVLGAQVVATYDTGIGSRGN</sequence>
<dbReference type="AlphaFoldDB" id="A0A0F9EEP8"/>
<reference evidence="2" key="1">
    <citation type="journal article" date="2015" name="Nature">
        <title>Complex archaea that bridge the gap between prokaryotes and eukaryotes.</title>
        <authorList>
            <person name="Spang A."/>
            <person name="Saw J.H."/>
            <person name="Jorgensen S.L."/>
            <person name="Zaremba-Niedzwiedzka K."/>
            <person name="Martijn J."/>
            <person name="Lind A.E."/>
            <person name="van Eijk R."/>
            <person name="Schleper C."/>
            <person name="Guy L."/>
            <person name="Ettema T.J."/>
        </authorList>
    </citation>
    <scope>NUCLEOTIDE SEQUENCE</scope>
</reference>
<name>A0A0F9EEP8_9ZZZZ</name>
<gene>
    <name evidence="2" type="ORF">LCGC14_2376350</name>
</gene>
<accession>A0A0F9EEP8</accession>
<evidence type="ECO:0000256" key="1">
    <source>
        <dbReference type="SAM" id="MobiDB-lite"/>
    </source>
</evidence>
<feature type="non-terminal residue" evidence="2">
    <location>
        <position position="1"/>
    </location>
</feature>
<evidence type="ECO:0000313" key="2">
    <source>
        <dbReference type="EMBL" id="KKL28316.1"/>
    </source>
</evidence>
<proteinExistence type="predicted"/>
<organism evidence="2">
    <name type="scientific">marine sediment metagenome</name>
    <dbReference type="NCBI Taxonomy" id="412755"/>
    <lineage>
        <taxon>unclassified sequences</taxon>
        <taxon>metagenomes</taxon>
        <taxon>ecological metagenomes</taxon>
    </lineage>
</organism>
<comment type="caution">
    <text evidence="2">The sequence shown here is derived from an EMBL/GenBank/DDBJ whole genome shotgun (WGS) entry which is preliminary data.</text>
</comment>